<keyword evidence="5" id="KW-1185">Reference proteome</keyword>
<dbReference type="Gene3D" id="2.30.110.10">
    <property type="entry name" value="Electron Transport, Fmn-binding Protein, Chain A"/>
    <property type="match status" value="1"/>
</dbReference>
<dbReference type="EMBL" id="JAYFSI010000002">
    <property type="protein sequence ID" value="MEA5360675.1"/>
    <property type="molecule type" value="Genomic_DNA"/>
</dbReference>
<evidence type="ECO:0000256" key="2">
    <source>
        <dbReference type="SAM" id="MobiDB-lite"/>
    </source>
</evidence>
<feature type="region of interest" description="Disordered" evidence="2">
    <location>
        <begin position="1"/>
        <end position="21"/>
    </location>
</feature>
<dbReference type="Pfam" id="PF01243">
    <property type="entry name" value="PNPOx_N"/>
    <property type="match status" value="1"/>
</dbReference>
<accession>A0ABU5R397</accession>
<dbReference type="PANTHER" id="PTHR35176:SF4">
    <property type="entry name" value="PYRIDOXAMINE 5'-PHOSPHATE OXIDASE-RELATED FMN-BINDING"/>
    <property type="match status" value="1"/>
</dbReference>
<gene>
    <name evidence="4" type="ORF">VA596_14090</name>
</gene>
<dbReference type="EC" id="1.-.-.-" evidence="4"/>
<evidence type="ECO:0000256" key="1">
    <source>
        <dbReference type="ARBA" id="ARBA00023002"/>
    </source>
</evidence>
<reference evidence="4 5" key="1">
    <citation type="submission" date="2023-12" db="EMBL/GenBank/DDBJ databases">
        <title>Amycolatopsis sp. V23-08.</title>
        <authorList>
            <person name="Somphong A."/>
        </authorList>
    </citation>
    <scope>NUCLEOTIDE SEQUENCE [LARGE SCALE GENOMIC DNA]</scope>
    <source>
        <strain evidence="4 5">V23-08</strain>
    </source>
</reference>
<keyword evidence="1 4" id="KW-0560">Oxidoreductase</keyword>
<dbReference type="InterPro" id="IPR011576">
    <property type="entry name" value="Pyridox_Oxase_N"/>
</dbReference>
<organism evidence="4 5">
    <name type="scientific">Amycolatopsis heterodermiae</name>
    <dbReference type="NCBI Taxonomy" id="3110235"/>
    <lineage>
        <taxon>Bacteria</taxon>
        <taxon>Bacillati</taxon>
        <taxon>Actinomycetota</taxon>
        <taxon>Actinomycetes</taxon>
        <taxon>Pseudonocardiales</taxon>
        <taxon>Pseudonocardiaceae</taxon>
        <taxon>Amycolatopsis</taxon>
    </lineage>
</organism>
<dbReference type="EC" id="1.4.3.5" evidence="4"/>
<feature type="domain" description="Pyridoxamine 5'-phosphate oxidase N-terminal" evidence="3">
    <location>
        <begin position="25"/>
        <end position="131"/>
    </location>
</feature>
<evidence type="ECO:0000259" key="3">
    <source>
        <dbReference type="Pfam" id="PF01243"/>
    </source>
</evidence>
<dbReference type="RefSeq" id="WP_323327023.1">
    <property type="nucleotide sequence ID" value="NZ_JAYFSI010000002.1"/>
</dbReference>
<feature type="compositionally biased region" description="Basic and acidic residues" evidence="2">
    <location>
        <begin position="1"/>
        <end position="13"/>
    </location>
</feature>
<evidence type="ECO:0000313" key="5">
    <source>
        <dbReference type="Proteomes" id="UP001304298"/>
    </source>
</evidence>
<dbReference type="InterPro" id="IPR012349">
    <property type="entry name" value="Split_barrel_FMN-bd"/>
</dbReference>
<dbReference type="InterPro" id="IPR052019">
    <property type="entry name" value="F420H2_bilvrd_red/Heme_oxyg"/>
</dbReference>
<dbReference type="Proteomes" id="UP001304298">
    <property type="component" value="Unassembled WGS sequence"/>
</dbReference>
<evidence type="ECO:0000313" key="4">
    <source>
        <dbReference type="EMBL" id="MEA5360675.1"/>
    </source>
</evidence>
<proteinExistence type="predicted"/>
<name>A0ABU5R397_9PSEU</name>
<protein>
    <submittedName>
        <fullName evidence="4">Pyridoxamine 5'-phosphate oxidase family protein</fullName>
        <ecNumber evidence="4">1.-.-.-</ecNumber>
        <ecNumber evidence="4">1.4.3.5</ecNumber>
    </submittedName>
</protein>
<dbReference type="SUPFAM" id="SSF50475">
    <property type="entry name" value="FMN-binding split barrel"/>
    <property type="match status" value="1"/>
</dbReference>
<comment type="caution">
    <text evidence="4">The sequence shown here is derived from an EMBL/GenBank/DDBJ whole genome shotgun (WGS) entry which is preliminary data.</text>
</comment>
<dbReference type="PANTHER" id="PTHR35176">
    <property type="entry name" value="HEME OXYGENASE HI_0854-RELATED"/>
    <property type="match status" value="1"/>
</dbReference>
<sequence>MNDPAIHLDDRFSDPGTRPTDWATTREVLESAQISWLTTVRADGRPHVTPLVAVWLDGKVHFGTGATEQKYRNLTANPNVVLTTGRNTWDDALDVMVEGQARRVTDRPTLERLAAAYLEKWDGSWKYEVGEEGLRQGGNDALIFAVEPAKVLTFGRQRTPASDTSMLSTVAFTHTSARPAE</sequence>
<dbReference type="GO" id="GO:0004733">
    <property type="term" value="F:pyridoxamine phosphate oxidase activity"/>
    <property type="evidence" value="ECO:0007669"/>
    <property type="project" value="UniProtKB-EC"/>
</dbReference>